<sequence>MKIHIQRGLLKMIEKLLRNTVKELHQYVPGEPIEKVKEKYGVKEIIKLASNENPLGPSPKAMETMIEMLKQGQLYPEPEANELRRKLAEKLDLKPENFIVANGADNVITLIGEAFINRGDEVIYCNPTFPSYRTATIKNEGIPVEVPLTEDYKYDLQGILDRITDKTKLICVCNPNNPTGTIVDDKELEEFLKKVPENIITILDEAYIEFLTVPNYVDGLKYVRENYNVIVTRTFSKIYGLAGLRVGYGIAKDEIIRTLFTVKEPFSANRVAISGATAALDDEEFIKETYELNRVGMAYFKEEFTKMGFDVVDSQSNFLYVDMKTDIPKLFEDLKKRGFVIRPSATHARVSIGTMEENKKFVAVLKEILKESQVLDNR</sequence>
<dbReference type="NCBIfam" id="TIGR01141">
    <property type="entry name" value="hisC"/>
    <property type="match status" value="1"/>
</dbReference>
<evidence type="ECO:0000313" key="8">
    <source>
        <dbReference type="EMBL" id="HBH2618626.1"/>
    </source>
</evidence>
<evidence type="ECO:0000259" key="7">
    <source>
        <dbReference type="Pfam" id="PF00155"/>
    </source>
</evidence>
<comment type="caution">
    <text evidence="9">The sequence shown here is derived from an EMBL/GenBank/DDBJ whole genome shotgun (WGS) entry which is preliminary data.</text>
</comment>
<evidence type="ECO:0000256" key="1">
    <source>
        <dbReference type="ARBA" id="ARBA00001933"/>
    </source>
</evidence>
<dbReference type="PANTHER" id="PTHR43643">
    <property type="entry name" value="HISTIDINOL-PHOSPHATE AMINOTRANSFERASE 2"/>
    <property type="match status" value="1"/>
</dbReference>
<dbReference type="AlphaFoldDB" id="A0A9P3YTZ4"/>
<comment type="subunit">
    <text evidence="2 6">Homodimer.</text>
</comment>
<dbReference type="Gene3D" id="3.90.1150.10">
    <property type="entry name" value="Aspartate Aminotransferase, domain 1"/>
    <property type="match status" value="1"/>
</dbReference>
<dbReference type="CDD" id="cd00609">
    <property type="entry name" value="AAT_like"/>
    <property type="match status" value="1"/>
</dbReference>
<organism evidence="9 10">
    <name type="scientific">Clostridioides difficile</name>
    <name type="common">Peptoclostridium difficile</name>
    <dbReference type="NCBI Taxonomy" id="1496"/>
    <lineage>
        <taxon>Bacteria</taxon>
        <taxon>Bacillati</taxon>
        <taxon>Bacillota</taxon>
        <taxon>Clostridia</taxon>
        <taxon>Peptostreptococcales</taxon>
        <taxon>Peptostreptococcaceae</taxon>
        <taxon>Clostridioides</taxon>
    </lineage>
</organism>
<proteinExistence type="inferred from homology"/>
<evidence type="ECO:0000256" key="3">
    <source>
        <dbReference type="ARBA" id="ARBA00022576"/>
    </source>
</evidence>
<dbReference type="InterPro" id="IPR015424">
    <property type="entry name" value="PyrdxlP-dep_Trfase"/>
</dbReference>
<keyword evidence="5 6" id="KW-0663">Pyridoxal phosphate</keyword>
<dbReference type="InterPro" id="IPR015422">
    <property type="entry name" value="PyrdxlP-dep_Trfase_small"/>
</dbReference>
<comment type="similarity">
    <text evidence="6">Belongs to the class-II pyridoxal-phosphate-dependent aminotransferase family. Histidinol-phosphate aminotransferase subfamily.</text>
</comment>
<gene>
    <name evidence="6" type="primary">hisC</name>
    <name evidence="8" type="ORF">KRQ00_000349</name>
    <name evidence="9" type="ORF">KRQ00_004191</name>
</gene>
<dbReference type="InterPro" id="IPR004839">
    <property type="entry name" value="Aminotransferase_I/II_large"/>
</dbReference>
<feature type="domain" description="Aminotransferase class I/classII large" evidence="7">
    <location>
        <begin position="44"/>
        <end position="364"/>
    </location>
</feature>
<reference evidence="9" key="2">
    <citation type="submission" date="2021-06" db="EMBL/GenBank/DDBJ databases">
        <authorList>
            <consortium name="NCBI Pathogen Detection Project"/>
        </authorList>
    </citation>
    <scope>NUCLEOTIDE SEQUENCE</scope>
    <source>
        <strain evidence="9">Clostridioides</strain>
    </source>
</reference>
<name>A0A9P3YTZ4_CLODI</name>
<dbReference type="InterPro" id="IPR050106">
    <property type="entry name" value="HistidinolP_aminotransfase"/>
</dbReference>
<dbReference type="InterPro" id="IPR015421">
    <property type="entry name" value="PyrdxlP-dep_Trfase_major"/>
</dbReference>
<keyword evidence="4 6" id="KW-0808">Transferase</keyword>
<evidence type="ECO:0000256" key="5">
    <source>
        <dbReference type="ARBA" id="ARBA00022898"/>
    </source>
</evidence>
<evidence type="ECO:0000256" key="4">
    <source>
        <dbReference type="ARBA" id="ARBA00022679"/>
    </source>
</evidence>
<dbReference type="GO" id="GO:0004400">
    <property type="term" value="F:histidinol-phosphate transaminase activity"/>
    <property type="evidence" value="ECO:0007669"/>
    <property type="project" value="UniProtKB-UniRule"/>
</dbReference>
<keyword evidence="6" id="KW-0368">Histidine biosynthesis</keyword>
<evidence type="ECO:0000313" key="10">
    <source>
        <dbReference type="Proteomes" id="UP000879542"/>
    </source>
</evidence>
<keyword evidence="3 6" id="KW-0032">Aminotransferase</keyword>
<dbReference type="GO" id="GO:0000105">
    <property type="term" value="P:L-histidine biosynthetic process"/>
    <property type="evidence" value="ECO:0007669"/>
    <property type="project" value="UniProtKB-UniRule"/>
</dbReference>
<keyword evidence="6" id="KW-0028">Amino-acid biosynthesis</keyword>
<dbReference type="HAMAP" id="MF_01023">
    <property type="entry name" value="HisC_aminotrans_2"/>
    <property type="match status" value="1"/>
</dbReference>
<comment type="pathway">
    <text evidence="6">Amino-acid biosynthesis; L-histidine biosynthesis; L-histidine from 5-phospho-alpha-D-ribose 1-diphosphate: step 7/9.</text>
</comment>
<dbReference type="Proteomes" id="UP000879542">
    <property type="component" value="Unassembled WGS sequence"/>
</dbReference>
<comment type="catalytic activity">
    <reaction evidence="6">
        <text>L-histidinol phosphate + 2-oxoglutarate = 3-(imidazol-4-yl)-2-oxopropyl phosphate + L-glutamate</text>
        <dbReference type="Rhea" id="RHEA:23744"/>
        <dbReference type="ChEBI" id="CHEBI:16810"/>
        <dbReference type="ChEBI" id="CHEBI:29985"/>
        <dbReference type="ChEBI" id="CHEBI:57766"/>
        <dbReference type="ChEBI" id="CHEBI:57980"/>
        <dbReference type="EC" id="2.6.1.9"/>
    </reaction>
</comment>
<dbReference type="GO" id="GO:0030170">
    <property type="term" value="F:pyridoxal phosphate binding"/>
    <property type="evidence" value="ECO:0007669"/>
    <property type="project" value="InterPro"/>
</dbReference>
<accession>A0A9P3YTZ4</accession>
<dbReference type="PANTHER" id="PTHR43643:SF3">
    <property type="entry name" value="HISTIDINOL-PHOSPHATE AMINOTRANSFERASE"/>
    <property type="match status" value="1"/>
</dbReference>
<reference evidence="9" key="1">
    <citation type="journal article" date="2018" name="Genome Biol.">
        <title>SKESA: strategic k-mer extension for scrupulous assemblies.</title>
        <authorList>
            <person name="Souvorov A."/>
            <person name="Agarwala R."/>
            <person name="Lipman D.J."/>
        </authorList>
    </citation>
    <scope>NUCLEOTIDE SEQUENCE</scope>
    <source>
        <strain evidence="9">Clostridioides</strain>
    </source>
</reference>
<dbReference type="EMBL" id="DAEQIJ010000069">
    <property type="protein sequence ID" value="HBH2622314.1"/>
    <property type="molecule type" value="Genomic_DNA"/>
</dbReference>
<dbReference type="Gene3D" id="3.40.640.10">
    <property type="entry name" value="Type I PLP-dependent aspartate aminotransferase-like (Major domain)"/>
    <property type="match status" value="1"/>
</dbReference>
<protein>
    <recommendedName>
        <fullName evidence="6">Histidinol-phosphate aminotransferase</fullName>
        <ecNumber evidence="6">2.6.1.9</ecNumber>
    </recommendedName>
    <alternativeName>
        <fullName evidence="6">Imidazole acetol-phosphate transaminase</fullName>
    </alternativeName>
</protein>
<evidence type="ECO:0000256" key="6">
    <source>
        <dbReference type="HAMAP-Rule" id="MF_01023"/>
    </source>
</evidence>
<dbReference type="EMBL" id="DAEQIJ010000001">
    <property type="protein sequence ID" value="HBH2618626.1"/>
    <property type="molecule type" value="Genomic_DNA"/>
</dbReference>
<dbReference type="EC" id="2.6.1.9" evidence="6"/>
<dbReference type="Pfam" id="PF00155">
    <property type="entry name" value="Aminotran_1_2"/>
    <property type="match status" value="1"/>
</dbReference>
<comment type="cofactor">
    <cofactor evidence="1 6">
        <name>pyridoxal 5'-phosphate</name>
        <dbReference type="ChEBI" id="CHEBI:597326"/>
    </cofactor>
</comment>
<evidence type="ECO:0000313" key="9">
    <source>
        <dbReference type="EMBL" id="HBH2622314.1"/>
    </source>
</evidence>
<dbReference type="SUPFAM" id="SSF53383">
    <property type="entry name" value="PLP-dependent transferases"/>
    <property type="match status" value="1"/>
</dbReference>
<feature type="modified residue" description="N6-(pyridoxal phosphate)lysine" evidence="6">
    <location>
        <position position="237"/>
    </location>
</feature>
<evidence type="ECO:0000256" key="2">
    <source>
        <dbReference type="ARBA" id="ARBA00011738"/>
    </source>
</evidence>
<dbReference type="InterPro" id="IPR005861">
    <property type="entry name" value="HisP_aminotrans"/>
</dbReference>